<evidence type="ECO:0000313" key="2">
    <source>
        <dbReference type="Proteomes" id="UP000321570"/>
    </source>
</evidence>
<keyword evidence="2" id="KW-1185">Reference proteome</keyword>
<accession>A0A564Y9J4</accession>
<dbReference type="AlphaFoldDB" id="A0A564Y9J4"/>
<evidence type="ECO:0000313" key="1">
    <source>
        <dbReference type="EMBL" id="VUZ43649.1"/>
    </source>
</evidence>
<organism evidence="1 2">
    <name type="scientific">Hymenolepis diminuta</name>
    <name type="common">Rat tapeworm</name>
    <dbReference type="NCBI Taxonomy" id="6216"/>
    <lineage>
        <taxon>Eukaryota</taxon>
        <taxon>Metazoa</taxon>
        <taxon>Spiralia</taxon>
        <taxon>Lophotrochozoa</taxon>
        <taxon>Platyhelminthes</taxon>
        <taxon>Cestoda</taxon>
        <taxon>Eucestoda</taxon>
        <taxon>Cyclophyllidea</taxon>
        <taxon>Hymenolepididae</taxon>
        <taxon>Hymenolepis</taxon>
    </lineage>
</organism>
<sequence length="78" mass="8631">MIKSPKCSDQCNHNLVRSILVCPPKRLAMADYKYKEPEGVGLIKPISIANEAVSKVVAQIAGEAILHFKSEGDRRRNP</sequence>
<gene>
    <name evidence="1" type="ORF">WMSIL1_LOCUS3797</name>
</gene>
<protein>
    <submittedName>
        <fullName evidence="1">Uncharacterized protein</fullName>
    </submittedName>
</protein>
<dbReference type="EMBL" id="CABIJS010000111">
    <property type="protein sequence ID" value="VUZ43649.1"/>
    <property type="molecule type" value="Genomic_DNA"/>
</dbReference>
<name>A0A564Y9J4_HYMDI</name>
<reference evidence="1 2" key="1">
    <citation type="submission" date="2019-07" db="EMBL/GenBank/DDBJ databases">
        <authorList>
            <person name="Jastrzebski P J."/>
            <person name="Paukszto L."/>
            <person name="Jastrzebski P J."/>
        </authorList>
    </citation>
    <scope>NUCLEOTIDE SEQUENCE [LARGE SCALE GENOMIC DNA]</scope>
    <source>
        <strain evidence="1 2">WMS-il1</strain>
    </source>
</reference>
<proteinExistence type="predicted"/>
<dbReference type="Proteomes" id="UP000321570">
    <property type="component" value="Unassembled WGS sequence"/>
</dbReference>